<accession>A0ABW7Z017</accession>
<name>A0ABW7Z017_9ACTN</name>
<dbReference type="Pfam" id="PF03816">
    <property type="entry name" value="LytR_cpsA_psr"/>
    <property type="match status" value="1"/>
</dbReference>
<dbReference type="Gene3D" id="3.40.630.190">
    <property type="entry name" value="LCP protein"/>
    <property type="match status" value="1"/>
</dbReference>
<evidence type="ECO:0000256" key="1">
    <source>
        <dbReference type="ARBA" id="ARBA00006068"/>
    </source>
</evidence>
<comment type="caution">
    <text evidence="6">The sequence shown here is derived from an EMBL/GenBank/DDBJ whole genome shotgun (WGS) entry which is preliminary data.</text>
</comment>
<gene>
    <name evidence="6" type="ORF">ACIBG2_29345</name>
</gene>
<feature type="domain" description="LytR/CpsA/Psr regulator C-terminal" evidence="5">
    <location>
        <begin position="401"/>
        <end position="513"/>
    </location>
</feature>
<keyword evidence="3" id="KW-0472">Membrane</keyword>
<evidence type="ECO:0000313" key="7">
    <source>
        <dbReference type="Proteomes" id="UP001612741"/>
    </source>
</evidence>
<dbReference type="Gene3D" id="3.30.70.2390">
    <property type="match status" value="1"/>
</dbReference>
<evidence type="ECO:0000256" key="2">
    <source>
        <dbReference type="SAM" id="MobiDB-lite"/>
    </source>
</evidence>
<evidence type="ECO:0000259" key="4">
    <source>
        <dbReference type="Pfam" id="PF03816"/>
    </source>
</evidence>
<keyword evidence="3" id="KW-1133">Transmembrane helix</keyword>
<dbReference type="InterPro" id="IPR050922">
    <property type="entry name" value="LytR/CpsA/Psr_CW_biosynth"/>
</dbReference>
<dbReference type="EMBL" id="JBITGY010000008">
    <property type="protein sequence ID" value="MFI6501518.1"/>
    <property type="molecule type" value="Genomic_DNA"/>
</dbReference>
<organism evidence="6 7">
    <name type="scientific">Nonomuraea typhae</name>
    <dbReference type="NCBI Taxonomy" id="2603600"/>
    <lineage>
        <taxon>Bacteria</taxon>
        <taxon>Bacillati</taxon>
        <taxon>Actinomycetota</taxon>
        <taxon>Actinomycetes</taxon>
        <taxon>Streptosporangiales</taxon>
        <taxon>Streptosporangiaceae</taxon>
        <taxon>Nonomuraea</taxon>
    </lineage>
</organism>
<dbReference type="InterPro" id="IPR004474">
    <property type="entry name" value="LytR_CpsA_psr"/>
</dbReference>
<dbReference type="PANTHER" id="PTHR33392">
    <property type="entry name" value="POLYISOPRENYL-TEICHOIC ACID--PEPTIDOGLYCAN TEICHOIC ACID TRANSFERASE TAGU"/>
    <property type="match status" value="1"/>
</dbReference>
<reference evidence="6 7" key="1">
    <citation type="submission" date="2024-10" db="EMBL/GenBank/DDBJ databases">
        <title>The Natural Products Discovery Center: Release of the First 8490 Sequenced Strains for Exploring Actinobacteria Biosynthetic Diversity.</title>
        <authorList>
            <person name="Kalkreuter E."/>
            <person name="Kautsar S.A."/>
            <person name="Yang D."/>
            <person name="Bader C.D."/>
            <person name="Teijaro C.N."/>
            <person name="Fluegel L."/>
            <person name="Davis C.M."/>
            <person name="Simpson J.R."/>
            <person name="Lauterbach L."/>
            <person name="Steele A.D."/>
            <person name="Gui C."/>
            <person name="Meng S."/>
            <person name="Li G."/>
            <person name="Viehrig K."/>
            <person name="Ye F."/>
            <person name="Su P."/>
            <person name="Kiefer A.F."/>
            <person name="Nichols A."/>
            <person name="Cepeda A.J."/>
            <person name="Yan W."/>
            <person name="Fan B."/>
            <person name="Jiang Y."/>
            <person name="Adhikari A."/>
            <person name="Zheng C.-J."/>
            <person name="Schuster L."/>
            <person name="Cowan T.M."/>
            <person name="Smanski M.J."/>
            <person name="Chevrette M.G."/>
            <person name="De Carvalho L.P.S."/>
            <person name="Shen B."/>
        </authorList>
    </citation>
    <scope>NUCLEOTIDE SEQUENCE [LARGE SCALE GENOMIC DNA]</scope>
    <source>
        <strain evidence="6 7">NPDC050545</strain>
    </source>
</reference>
<sequence>MSDHRSATAHDRRTAQTDPGGMRGPRRAAAAPPPPPDDQPPRGRRAKSGGGPNKMRVLAWISIGLTSVVVAGTLTGYTLARDALGAINKKSVDGKILNPRPANSSGALNILLVGSDTREGKGNARYGQLDARRDAGKRTDTIILMHISPNRDGAKLISFPRDSMVDIPRCENEATQTVMAPHRGMINAAYNEGGIACTISTLETLTGIPIQHFAEVDFSGFKNIVDALGGIEICLKSGVNDKKSKLTLPPGKSLLDGEKALGFVRLRNYGDGSDIQRIRRQQLFLGKVVAKATSGELLTNVPKLSGFIKAAGQSVTMDPGLADDPEKLIQIAQSAAKMTAGDVKFITVPWGPDPTDPNRVVWRQPAANDLFNMIKNDVDIVVPEPTPTGSAKPKLALKPEQVEVQVLNGTTTVGKAREVADQLTKEGFRVVSLGNYKPAAGAVPKSELRYGKKAATGADYASVVGKSATPAITPIKGAVKPLTTEDYVSTVPPAKTADGTKPPVVQLIVGDDWKGVKVTKVSQEVEQNTVTAKQSNVCT</sequence>
<evidence type="ECO:0000256" key="3">
    <source>
        <dbReference type="SAM" id="Phobius"/>
    </source>
</evidence>
<dbReference type="Pfam" id="PF13399">
    <property type="entry name" value="LytR_C"/>
    <property type="match status" value="1"/>
</dbReference>
<feature type="region of interest" description="Disordered" evidence="2">
    <location>
        <begin position="1"/>
        <end position="52"/>
    </location>
</feature>
<dbReference type="InterPro" id="IPR027381">
    <property type="entry name" value="LytR/CpsA/Psr_C"/>
</dbReference>
<dbReference type="NCBIfam" id="TIGR00350">
    <property type="entry name" value="lytR_cpsA_psr"/>
    <property type="match status" value="1"/>
</dbReference>
<evidence type="ECO:0000259" key="5">
    <source>
        <dbReference type="Pfam" id="PF13399"/>
    </source>
</evidence>
<feature type="compositionally biased region" description="Basic and acidic residues" evidence="2">
    <location>
        <begin position="1"/>
        <end position="15"/>
    </location>
</feature>
<feature type="domain" description="Cell envelope-related transcriptional attenuator" evidence="4">
    <location>
        <begin position="138"/>
        <end position="293"/>
    </location>
</feature>
<evidence type="ECO:0000313" key="6">
    <source>
        <dbReference type="EMBL" id="MFI6501518.1"/>
    </source>
</evidence>
<comment type="similarity">
    <text evidence="1">Belongs to the LytR/CpsA/Psr (LCP) family.</text>
</comment>
<dbReference type="RefSeq" id="WP_397086161.1">
    <property type="nucleotide sequence ID" value="NZ_JBITGY010000008.1"/>
</dbReference>
<keyword evidence="7" id="KW-1185">Reference proteome</keyword>
<protein>
    <submittedName>
        <fullName evidence="6">LCP family protein</fullName>
    </submittedName>
</protein>
<dbReference type="PANTHER" id="PTHR33392:SF6">
    <property type="entry name" value="POLYISOPRENYL-TEICHOIC ACID--PEPTIDOGLYCAN TEICHOIC ACID TRANSFERASE TAGU"/>
    <property type="match status" value="1"/>
</dbReference>
<dbReference type="Proteomes" id="UP001612741">
    <property type="component" value="Unassembled WGS sequence"/>
</dbReference>
<feature type="transmembrane region" description="Helical" evidence="3">
    <location>
        <begin position="57"/>
        <end position="80"/>
    </location>
</feature>
<proteinExistence type="inferred from homology"/>
<keyword evidence="3" id="KW-0812">Transmembrane</keyword>